<accession>A0A2D0NGQ9</accession>
<dbReference type="InterPro" id="IPR011004">
    <property type="entry name" value="Trimer_LpxA-like_sf"/>
</dbReference>
<evidence type="ECO:0000256" key="2">
    <source>
        <dbReference type="ARBA" id="ARBA00022737"/>
    </source>
</evidence>
<dbReference type="CDD" id="cd04647">
    <property type="entry name" value="LbH_MAT_like"/>
    <property type="match status" value="1"/>
</dbReference>
<keyword evidence="5" id="KW-1185">Reference proteome</keyword>
<organism evidence="4 5">
    <name type="scientific">Flavilitoribacter nigricans (strain ATCC 23147 / DSM 23189 / NBRC 102662 / NCIMB 1420 / SS-2)</name>
    <name type="common">Lewinella nigricans</name>
    <dbReference type="NCBI Taxonomy" id="1122177"/>
    <lineage>
        <taxon>Bacteria</taxon>
        <taxon>Pseudomonadati</taxon>
        <taxon>Bacteroidota</taxon>
        <taxon>Saprospiria</taxon>
        <taxon>Saprospirales</taxon>
        <taxon>Lewinellaceae</taxon>
        <taxon>Flavilitoribacter</taxon>
    </lineage>
</organism>
<proteinExistence type="predicted"/>
<evidence type="ECO:0000313" key="5">
    <source>
        <dbReference type="Proteomes" id="UP000223913"/>
    </source>
</evidence>
<dbReference type="GO" id="GO:0016746">
    <property type="term" value="F:acyltransferase activity"/>
    <property type="evidence" value="ECO:0007669"/>
    <property type="project" value="UniProtKB-KW"/>
</dbReference>
<sequence length="183" mass="19862">MGNQQLRKNLKWTLGTHLRYWRNKQKLGSCGKGIFFEPGVALMRFPENIFLGSNMVLKTGARLCACNEQATIRIGENTTVGYHTYLFASAGISIGDNCLIAPFVYLVDSDHSIDRNELINRQPNQTAPISIGNDVWIGTGAKILKGVTIGEGAVIAAGALVKDDVAPYTIVGGIPAKKISERK</sequence>
<evidence type="ECO:0000256" key="3">
    <source>
        <dbReference type="ARBA" id="ARBA00023315"/>
    </source>
</evidence>
<dbReference type="InterPro" id="IPR018357">
    <property type="entry name" value="Hexapep_transf_CS"/>
</dbReference>
<dbReference type="Gene3D" id="2.160.10.10">
    <property type="entry name" value="Hexapeptide repeat proteins"/>
    <property type="match status" value="1"/>
</dbReference>
<gene>
    <name evidence="4" type="ORF">CRP01_05570</name>
</gene>
<dbReference type="EMBL" id="PDUD01000009">
    <property type="protein sequence ID" value="PHN07570.1"/>
    <property type="molecule type" value="Genomic_DNA"/>
</dbReference>
<comment type="caution">
    <text evidence="4">The sequence shown here is derived from an EMBL/GenBank/DDBJ whole genome shotgun (WGS) entry which is preliminary data.</text>
</comment>
<keyword evidence="3" id="KW-0012">Acyltransferase</keyword>
<evidence type="ECO:0000256" key="1">
    <source>
        <dbReference type="ARBA" id="ARBA00022679"/>
    </source>
</evidence>
<dbReference type="Proteomes" id="UP000223913">
    <property type="component" value="Unassembled WGS sequence"/>
</dbReference>
<dbReference type="PANTHER" id="PTHR23416">
    <property type="entry name" value="SIALIC ACID SYNTHASE-RELATED"/>
    <property type="match status" value="1"/>
</dbReference>
<dbReference type="Pfam" id="PF00132">
    <property type="entry name" value="Hexapep"/>
    <property type="match status" value="1"/>
</dbReference>
<dbReference type="AlphaFoldDB" id="A0A2D0NGQ9"/>
<reference evidence="4 5" key="1">
    <citation type="submission" date="2017-10" db="EMBL/GenBank/DDBJ databases">
        <title>The draft genome sequence of Lewinella nigricans NBRC 102662.</title>
        <authorList>
            <person name="Wang K."/>
        </authorList>
    </citation>
    <scope>NUCLEOTIDE SEQUENCE [LARGE SCALE GENOMIC DNA]</scope>
    <source>
        <strain evidence="4 5">NBRC 102662</strain>
    </source>
</reference>
<dbReference type="InterPro" id="IPR051159">
    <property type="entry name" value="Hexapeptide_acetyltransf"/>
</dbReference>
<dbReference type="PROSITE" id="PS00101">
    <property type="entry name" value="HEXAPEP_TRANSFERASES"/>
    <property type="match status" value="1"/>
</dbReference>
<keyword evidence="1 4" id="KW-0808">Transferase</keyword>
<name>A0A2D0NGQ9_FLAN2</name>
<dbReference type="SUPFAM" id="SSF51161">
    <property type="entry name" value="Trimeric LpxA-like enzymes"/>
    <property type="match status" value="1"/>
</dbReference>
<protein>
    <submittedName>
        <fullName evidence="4">Transferase</fullName>
    </submittedName>
</protein>
<dbReference type="OrthoDB" id="9801697at2"/>
<keyword evidence="2" id="KW-0677">Repeat</keyword>
<dbReference type="InterPro" id="IPR001451">
    <property type="entry name" value="Hexapep"/>
</dbReference>
<evidence type="ECO:0000313" key="4">
    <source>
        <dbReference type="EMBL" id="PHN07570.1"/>
    </source>
</evidence>
<dbReference type="PANTHER" id="PTHR23416:SF78">
    <property type="entry name" value="LIPOPOLYSACCHARIDE BIOSYNTHESIS O-ACETYL TRANSFERASE WBBJ-RELATED"/>
    <property type="match status" value="1"/>
</dbReference>
<dbReference type="Pfam" id="PF14602">
    <property type="entry name" value="Hexapep_2"/>
    <property type="match status" value="1"/>
</dbReference>